<dbReference type="Proteomes" id="UP001176517">
    <property type="component" value="Unassembled WGS sequence"/>
</dbReference>
<dbReference type="GO" id="GO:0030150">
    <property type="term" value="P:protein import into mitochondrial matrix"/>
    <property type="evidence" value="ECO:0007669"/>
    <property type="project" value="TreeGrafter"/>
</dbReference>
<keyword evidence="4" id="KW-0812">Transmembrane</keyword>
<evidence type="ECO:0000256" key="9">
    <source>
        <dbReference type="ARBA" id="ARBA00023136"/>
    </source>
</evidence>
<comment type="caution">
    <text evidence="11">The sequence shown here is derived from an EMBL/GenBank/DDBJ whole genome shotgun (WGS) entry which is preliminary data.</text>
</comment>
<dbReference type="GO" id="GO:0008320">
    <property type="term" value="F:protein transmembrane transporter activity"/>
    <property type="evidence" value="ECO:0007669"/>
    <property type="project" value="TreeGrafter"/>
</dbReference>
<evidence type="ECO:0000256" key="10">
    <source>
        <dbReference type="SAM" id="MobiDB-lite"/>
    </source>
</evidence>
<reference evidence="11" key="1">
    <citation type="journal article" date="2023" name="PhytoFront">
        <title>Draft Genome Resources of Seven Strains of Tilletia horrida, Causal Agent of Kernel Smut of Rice.</title>
        <authorList>
            <person name="Khanal S."/>
            <person name="Antony Babu S."/>
            <person name="Zhou X.G."/>
        </authorList>
    </citation>
    <scope>NUCLEOTIDE SEQUENCE</scope>
    <source>
        <strain evidence="11">TX6</strain>
    </source>
</reference>
<feature type="region of interest" description="Disordered" evidence="10">
    <location>
        <begin position="167"/>
        <end position="413"/>
    </location>
</feature>
<evidence type="ECO:0000256" key="5">
    <source>
        <dbReference type="ARBA" id="ARBA00022787"/>
    </source>
</evidence>
<accession>A0AAN6JSD4</accession>
<feature type="compositionally biased region" description="Low complexity" evidence="10">
    <location>
        <begin position="49"/>
        <end position="58"/>
    </location>
</feature>
<dbReference type="GO" id="GO:0030943">
    <property type="term" value="F:mitochondrion targeting sequence binding"/>
    <property type="evidence" value="ECO:0007669"/>
    <property type="project" value="TreeGrafter"/>
</dbReference>
<gene>
    <name evidence="11" type="primary">TOM20</name>
    <name evidence="11" type="ORF">OC846_003086</name>
</gene>
<feature type="compositionally biased region" description="Low complexity" evidence="10">
    <location>
        <begin position="371"/>
        <end position="389"/>
    </location>
</feature>
<feature type="compositionally biased region" description="Low complexity" evidence="10">
    <location>
        <begin position="187"/>
        <end position="230"/>
    </location>
</feature>
<dbReference type="GO" id="GO:0006605">
    <property type="term" value="P:protein targeting"/>
    <property type="evidence" value="ECO:0007669"/>
    <property type="project" value="InterPro"/>
</dbReference>
<keyword evidence="9" id="KW-0472">Membrane</keyword>
<dbReference type="GO" id="GO:0005742">
    <property type="term" value="C:mitochondrial outer membrane translocase complex"/>
    <property type="evidence" value="ECO:0007669"/>
    <property type="project" value="InterPro"/>
</dbReference>
<feature type="compositionally biased region" description="Acidic residues" evidence="10">
    <location>
        <begin position="345"/>
        <end position="360"/>
    </location>
</feature>
<evidence type="ECO:0000313" key="12">
    <source>
        <dbReference type="Proteomes" id="UP001176517"/>
    </source>
</evidence>
<comment type="similarity">
    <text evidence="2">Belongs to the Tom20 family.</text>
</comment>
<evidence type="ECO:0000256" key="2">
    <source>
        <dbReference type="ARBA" id="ARBA00005792"/>
    </source>
</evidence>
<dbReference type="InterPro" id="IPR023392">
    <property type="entry name" value="Tom20_dom_sf"/>
</dbReference>
<evidence type="ECO:0000256" key="3">
    <source>
        <dbReference type="ARBA" id="ARBA00022448"/>
    </source>
</evidence>
<name>A0AAN6JSD4_9BASI</name>
<evidence type="ECO:0000256" key="6">
    <source>
        <dbReference type="ARBA" id="ARBA00022927"/>
    </source>
</evidence>
<evidence type="ECO:0000256" key="7">
    <source>
        <dbReference type="ARBA" id="ARBA00022989"/>
    </source>
</evidence>
<keyword evidence="7" id="KW-1133">Transmembrane helix</keyword>
<dbReference type="Gene3D" id="1.20.960.10">
    <property type="entry name" value="Mitochondrial outer membrane translocase complex, subunit Tom20 domain"/>
    <property type="match status" value="1"/>
</dbReference>
<dbReference type="PANTHER" id="PTHR12430:SF0">
    <property type="entry name" value="TRANSLOCASE OF OUTER MITOCHONDRIAL MEMBRANE 20"/>
    <property type="match status" value="1"/>
</dbReference>
<keyword evidence="8" id="KW-0496">Mitochondrion</keyword>
<protein>
    <submittedName>
        <fullName evidence="11">Mitochondrial import receptor subunit tom20</fullName>
    </submittedName>
</protein>
<feature type="region of interest" description="Disordered" evidence="10">
    <location>
        <begin position="39"/>
        <end position="70"/>
    </location>
</feature>
<dbReference type="Pfam" id="PF02064">
    <property type="entry name" value="MAS20"/>
    <property type="match status" value="1"/>
</dbReference>
<feature type="compositionally biased region" description="Polar residues" evidence="10">
    <location>
        <begin position="390"/>
        <end position="400"/>
    </location>
</feature>
<feature type="compositionally biased region" description="Polar residues" evidence="10">
    <location>
        <begin position="232"/>
        <end position="276"/>
    </location>
</feature>
<dbReference type="AlphaFoldDB" id="A0AAN6JSD4"/>
<evidence type="ECO:0000256" key="1">
    <source>
        <dbReference type="ARBA" id="ARBA00004572"/>
    </source>
</evidence>
<dbReference type="InterPro" id="IPR002056">
    <property type="entry name" value="MAS20"/>
</dbReference>
<feature type="compositionally biased region" description="Low complexity" evidence="10">
    <location>
        <begin position="279"/>
        <end position="313"/>
    </location>
</feature>
<keyword evidence="5" id="KW-1000">Mitochondrion outer membrane</keyword>
<sequence length="413" mass="41710">MVKTSTVIGVTAATLLSAGAAYAAWFDYRRRTDANFRKSLRKQSKKASKAGGSSSSLLGGAGVPRDVPRSPAERAAAIDRAYNEVKSALKDGPPKDFASIRSYFDQHIALGEALTGAGPPAYFDAAVAFLKALQVYAEPAELLELYSKVLNPAVFTIVVEILDKDSTKASGTAPGAKLGDIDDDDAPTASTSAPAPVPEATTPAEASTTAPAPAPAATPASAPAETTAPSDLPTQDTGATAATSVPVAAQTSASSPASVESLPTRQGPSSTTSSQEWEAVSVSSATAPVSSGLAATTAPAQSQPQPTPSSDAPVFTAPSHTAAPVLSEVDAVADETEQAPAPEAQAEDGTGELEELEPDAVGESVSDVQESASSLPTASTASATDSWTSLGASTTQQAPRSPSMGGRDQPRWS</sequence>
<evidence type="ECO:0000256" key="4">
    <source>
        <dbReference type="ARBA" id="ARBA00022692"/>
    </source>
</evidence>
<dbReference type="SUPFAM" id="SSF47157">
    <property type="entry name" value="Mitochondrial import receptor subunit Tom20"/>
    <property type="match status" value="1"/>
</dbReference>
<organism evidence="11 12">
    <name type="scientific">Tilletia horrida</name>
    <dbReference type="NCBI Taxonomy" id="155126"/>
    <lineage>
        <taxon>Eukaryota</taxon>
        <taxon>Fungi</taxon>
        <taxon>Dikarya</taxon>
        <taxon>Basidiomycota</taxon>
        <taxon>Ustilaginomycotina</taxon>
        <taxon>Exobasidiomycetes</taxon>
        <taxon>Tilletiales</taxon>
        <taxon>Tilletiaceae</taxon>
        <taxon>Tilletia</taxon>
    </lineage>
</organism>
<keyword evidence="12" id="KW-1185">Reference proteome</keyword>
<proteinExistence type="inferred from homology"/>
<keyword evidence="11" id="KW-0675">Receptor</keyword>
<evidence type="ECO:0000313" key="11">
    <source>
        <dbReference type="EMBL" id="KAK0552002.1"/>
    </source>
</evidence>
<dbReference type="PANTHER" id="PTHR12430">
    <property type="entry name" value="MITOCHONDRIAL IMPORT RECEPTOR SUBUNIT TOM20"/>
    <property type="match status" value="1"/>
</dbReference>
<dbReference type="EMBL" id="JAPDMZ010000069">
    <property type="protein sequence ID" value="KAK0552002.1"/>
    <property type="molecule type" value="Genomic_DNA"/>
</dbReference>
<evidence type="ECO:0000256" key="8">
    <source>
        <dbReference type="ARBA" id="ARBA00023128"/>
    </source>
</evidence>
<dbReference type="GO" id="GO:0006886">
    <property type="term" value="P:intracellular protein transport"/>
    <property type="evidence" value="ECO:0007669"/>
    <property type="project" value="InterPro"/>
</dbReference>
<feature type="compositionally biased region" description="Basic residues" evidence="10">
    <location>
        <begin position="39"/>
        <end position="48"/>
    </location>
</feature>
<keyword evidence="6" id="KW-0653">Protein transport</keyword>
<keyword evidence="3" id="KW-0813">Transport</keyword>
<dbReference type="GO" id="GO:0016031">
    <property type="term" value="P:tRNA import into mitochondrion"/>
    <property type="evidence" value="ECO:0007669"/>
    <property type="project" value="TreeGrafter"/>
</dbReference>
<comment type="subcellular location">
    <subcellularLocation>
        <location evidence="1">Mitochondrion outer membrane</location>
        <topology evidence="1">Single-pass membrane protein</topology>
    </subcellularLocation>
</comment>